<dbReference type="InterPro" id="IPR003660">
    <property type="entry name" value="HAMP_dom"/>
</dbReference>
<evidence type="ECO:0000313" key="14">
    <source>
        <dbReference type="EMBL" id="MEC4293763.1"/>
    </source>
</evidence>
<evidence type="ECO:0000313" key="15">
    <source>
        <dbReference type="Proteomes" id="UP001343724"/>
    </source>
</evidence>
<feature type="domain" description="HAMP" evidence="13">
    <location>
        <begin position="229"/>
        <end position="284"/>
    </location>
</feature>
<feature type="transmembrane region" description="Helical" evidence="11">
    <location>
        <begin position="12"/>
        <end position="31"/>
    </location>
</feature>
<evidence type="ECO:0000256" key="1">
    <source>
        <dbReference type="ARBA" id="ARBA00000085"/>
    </source>
</evidence>
<dbReference type="InterPro" id="IPR021796">
    <property type="entry name" value="Tll0287-like_dom"/>
</dbReference>
<comment type="catalytic activity">
    <reaction evidence="1">
        <text>ATP + protein L-histidine = ADP + protein N-phospho-L-histidine.</text>
        <dbReference type="EC" id="2.7.13.3"/>
    </reaction>
</comment>
<dbReference type="InterPro" id="IPR050736">
    <property type="entry name" value="Sensor_HK_Regulatory"/>
</dbReference>
<dbReference type="SUPFAM" id="SSF47384">
    <property type="entry name" value="Homodimeric domain of signal transducing histidine kinase"/>
    <property type="match status" value="1"/>
</dbReference>
<dbReference type="CDD" id="cd06225">
    <property type="entry name" value="HAMP"/>
    <property type="match status" value="1"/>
</dbReference>
<dbReference type="Pfam" id="PF00672">
    <property type="entry name" value="HAMP"/>
    <property type="match status" value="1"/>
</dbReference>
<dbReference type="InterPro" id="IPR036097">
    <property type="entry name" value="HisK_dim/P_sf"/>
</dbReference>
<dbReference type="SMART" id="SM00387">
    <property type="entry name" value="HATPase_c"/>
    <property type="match status" value="1"/>
</dbReference>
<dbReference type="Gene3D" id="3.30.565.10">
    <property type="entry name" value="Histidine kinase-like ATPase, C-terminal domain"/>
    <property type="match status" value="1"/>
</dbReference>
<gene>
    <name evidence="14" type="ORF">VJ920_00360</name>
</gene>
<dbReference type="Pfam" id="PF02518">
    <property type="entry name" value="HATPase_c"/>
    <property type="match status" value="1"/>
</dbReference>
<evidence type="ECO:0000256" key="9">
    <source>
        <dbReference type="ARBA" id="ARBA00023012"/>
    </source>
</evidence>
<dbReference type="Gene3D" id="6.10.340.10">
    <property type="match status" value="1"/>
</dbReference>
<evidence type="ECO:0000256" key="10">
    <source>
        <dbReference type="SAM" id="Coils"/>
    </source>
</evidence>
<dbReference type="PRINTS" id="PR00344">
    <property type="entry name" value="BCTRLSENSOR"/>
</dbReference>
<keyword evidence="6 11" id="KW-0812">Transmembrane</keyword>
<keyword evidence="15" id="KW-1185">Reference proteome</keyword>
<evidence type="ECO:0000256" key="11">
    <source>
        <dbReference type="SAM" id="Phobius"/>
    </source>
</evidence>
<keyword evidence="5" id="KW-0808">Transferase</keyword>
<proteinExistence type="predicted"/>
<dbReference type="RefSeq" id="WP_326454107.1">
    <property type="nucleotide sequence ID" value="NZ_JAYMFH010000001.1"/>
</dbReference>
<feature type="transmembrane region" description="Helical" evidence="11">
    <location>
        <begin position="209"/>
        <end position="227"/>
    </location>
</feature>
<evidence type="ECO:0000256" key="5">
    <source>
        <dbReference type="ARBA" id="ARBA00022679"/>
    </source>
</evidence>
<dbReference type="SMART" id="SM00388">
    <property type="entry name" value="HisKA"/>
    <property type="match status" value="1"/>
</dbReference>
<dbReference type="SUPFAM" id="SSF55874">
    <property type="entry name" value="ATPase domain of HSP90 chaperone/DNA topoisomerase II/histidine kinase"/>
    <property type="match status" value="1"/>
</dbReference>
<dbReference type="PROSITE" id="PS50109">
    <property type="entry name" value="HIS_KIN"/>
    <property type="match status" value="1"/>
</dbReference>
<keyword evidence="4" id="KW-0597">Phosphoprotein</keyword>
<dbReference type="EC" id="2.7.13.3" evidence="3"/>
<reference evidence="14 15" key="1">
    <citation type="submission" date="2024-01" db="EMBL/GenBank/DDBJ databases">
        <title>novel species in genus Adlercreutzia.</title>
        <authorList>
            <person name="Liu X."/>
        </authorList>
    </citation>
    <scope>NUCLEOTIDE SEQUENCE [LARGE SCALE GENOMIC DNA]</scope>
    <source>
        <strain evidence="14 15">R22</strain>
    </source>
</reference>
<dbReference type="PANTHER" id="PTHR43711">
    <property type="entry name" value="TWO-COMPONENT HISTIDINE KINASE"/>
    <property type="match status" value="1"/>
</dbReference>
<sequence length="556" mass="61042">MKANLELRLAVPTTIVISLLLVVSVISDVWLQKQQTEEMLFEQAYILSQEMQSVWDFISVNQNTINTDGDGTFTFKGLHCSIVGTSVGALFTNRTDYVIRYVSEYPRNPKNSPDSFESGAINEFKGNPEMIEYASFGTMPDGEDYYRYSVPLRMQSACADCHGSPVGEIDVTGFPKEGLKDGDLVGIASVSIPVKAYEENLRGQIVQRAFLSFVVLAACLLTIVLVTKRYVIRPLGSVASAVRKIGSGDLDTRIEIDPATAKGEIRTLSTHVNDMADELESLHKDLENLVEVRTEQLAEANEKLIVQARELETVNEQLRENDLYKSHFFTMMSHELRTPITAIRAYIDMLDDTSALDEEARSSAVEAIKTNIHALSKLVDNILDSARIEAGAATLEKGVADVADIMNELSRSLGPLAVDKGIDLEIAHDGEVPLFMTDEDKLLHILENLGSNAIKYTDQGGHVQVNACLSDNGVIQFEVIDDGAGISEEDQKVIFDKFIQGKSFVARPVSGSGLGLALAREYAELLGGDILMRSELGSGSVFTVILPFEEPDFDLD</sequence>
<keyword evidence="10" id="KW-0175">Coiled coil</keyword>
<organism evidence="14 15">
    <name type="scientific">Adlercreutzia shanghongiae</name>
    <dbReference type="NCBI Taxonomy" id="3111773"/>
    <lineage>
        <taxon>Bacteria</taxon>
        <taxon>Bacillati</taxon>
        <taxon>Actinomycetota</taxon>
        <taxon>Coriobacteriia</taxon>
        <taxon>Eggerthellales</taxon>
        <taxon>Eggerthellaceae</taxon>
        <taxon>Adlercreutzia</taxon>
    </lineage>
</organism>
<dbReference type="Gene3D" id="1.10.287.130">
    <property type="match status" value="1"/>
</dbReference>
<comment type="caution">
    <text evidence="14">The sequence shown here is derived from an EMBL/GenBank/DDBJ whole genome shotgun (WGS) entry which is preliminary data.</text>
</comment>
<keyword evidence="8 11" id="KW-1133">Transmembrane helix</keyword>
<evidence type="ECO:0000256" key="6">
    <source>
        <dbReference type="ARBA" id="ARBA00022692"/>
    </source>
</evidence>
<keyword evidence="7" id="KW-0418">Kinase</keyword>
<evidence type="ECO:0000256" key="4">
    <source>
        <dbReference type="ARBA" id="ARBA00022553"/>
    </source>
</evidence>
<dbReference type="InterPro" id="IPR036890">
    <property type="entry name" value="HATPase_C_sf"/>
</dbReference>
<evidence type="ECO:0000259" key="13">
    <source>
        <dbReference type="PROSITE" id="PS50885"/>
    </source>
</evidence>
<dbReference type="Pfam" id="PF00512">
    <property type="entry name" value="HisKA"/>
    <property type="match status" value="1"/>
</dbReference>
<dbReference type="SUPFAM" id="SSF158472">
    <property type="entry name" value="HAMP domain-like"/>
    <property type="match status" value="1"/>
</dbReference>
<dbReference type="InterPro" id="IPR003594">
    <property type="entry name" value="HATPase_dom"/>
</dbReference>
<evidence type="ECO:0000256" key="8">
    <source>
        <dbReference type="ARBA" id="ARBA00022989"/>
    </source>
</evidence>
<accession>A0ABU6IVA1</accession>
<dbReference type="PROSITE" id="PS50885">
    <property type="entry name" value="HAMP"/>
    <property type="match status" value="1"/>
</dbReference>
<evidence type="ECO:0000256" key="3">
    <source>
        <dbReference type="ARBA" id="ARBA00012438"/>
    </source>
</evidence>
<dbReference type="InterPro" id="IPR004358">
    <property type="entry name" value="Sig_transdc_His_kin-like_C"/>
</dbReference>
<keyword evidence="11" id="KW-0472">Membrane</keyword>
<dbReference type="CDD" id="cd00082">
    <property type="entry name" value="HisKA"/>
    <property type="match status" value="1"/>
</dbReference>
<evidence type="ECO:0000259" key="12">
    <source>
        <dbReference type="PROSITE" id="PS50109"/>
    </source>
</evidence>
<dbReference type="Proteomes" id="UP001343724">
    <property type="component" value="Unassembled WGS sequence"/>
</dbReference>
<dbReference type="InterPro" id="IPR005467">
    <property type="entry name" value="His_kinase_dom"/>
</dbReference>
<keyword evidence="9" id="KW-0902">Two-component regulatory system</keyword>
<comment type="subcellular location">
    <subcellularLocation>
        <location evidence="2">Cell membrane</location>
    </subcellularLocation>
</comment>
<evidence type="ECO:0000256" key="2">
    <source>
        <dbReference type="ARBA" id="ARBA00004236"/>
    </source>
</evidence>
<dbReference type="EMBL" id="JAYMFH010000001">
    <property type="protein sequence ID" value="MEC4293763.1"/>
    <property type="molecule type" value="Genomic_DNA"/>
</dbReference>
<protein>
    <recommendedName>
        <fullName evidence="3">histidine kinase</fullName>
        <ecNumber evidence="3">2.7.13.3</ecNumber>
    </recommendedName>
</protein>
<dbReference type="InterPro" id="IPR003661">
    <property type="entry name" value="HisK_dim/P_dom"/>
</dbReference>
<dbReference type="Pfam" id="PF11845">
    <property type="entry name" value="Tll0287-like"/>
    <property type="match status" value="1"/>
</dbReference>
<feature type="domain" description="Histidine kinase" evidence="12">
    <location>
        <begin position="331"/>
        <end position="550"/>
    </location>
</feature>
<feature type="coiled-coil region" evidence="10">
    <location>
        <begin position="272"/>
        <end position="321"/>
    </location>
</feature>
<name>A0ABU6IVA1_9ACTN</name>
<evidence type="ECO:0000256" key="7">
    <source>
        <dbReference type="ARBA" id="ARBA00022777"/>
    </source>
</evidence>
<dbReference type="SMART" id="SM00304">
    <property type="entry name" value="HAMP"/>
    <property type="match status" value="1"/>
</dbReference>
<dbReference type="PANTHER" id="PTHR43711:SF1">
    <property type="entry name" value="HISTIDINE KINASE 1"/>
    <property type="match status" value="1"/>
</dbReference>